<reference evidence="2" key="1">
    <citation type="submission" date="2018-08" db="EMBL/GenBank/DDBJ databases">
        <authorList>
            <person name="Ashton P.M."/>
            <person name="Dallman T."/>
            <person name="Nair S."/>
            <person name="De Pinna E."/>
            <person name="Peters T."/>
            <person name="Grant K."/>
        </authorList>
    </citation>
    <scope>NUCLEOTIDE SEQUENCE [LARGE SCALE GENOMIC DNA]</scope>
    <source>
        <strain evidence="2">43913</strain>
    </source>
</reference>
<dbReference type="AlphaFoldDB" id="A0A3Y9C2I1"/>
<organism evidence="2">
    <name type="scientific">Salmonella enterica subsp. enterica serovar Java</name>
    <dbReference type="NCBI Taxonomy" id="224729"/>
    <lineage>
        <taxon>Bacteria</taxon>
        <taxon>Pseudomonadati</taxon>
        <taxon>Pseudomonadota</taxon>
        <taxon>Gammaproteobacteria</taxon>
        <taxon>Enterobacterales</taxon>
        <taxon>Enterobacteriaceae</taxon>
        <taxon>Salmonella</taxon>
    </lineage>
</organism>
<evidence type="ECO:0000259" key="1">
    <source>
        <dbReference type="Pfam" id="PF22818"/>
    </source>
</evidence>
<feature type="domain" description="ApeI dehydratase-like" evidence="1">
    <location>
        <begin position="161"/>
        <end position="248"/>
    </location>
</feature>
<proteinExistence type="predicted"/>
<dbReference type="SUPFAM" id="SSF54637">
    <property type="entry name" value="Thioesterase/thiol ester dehydrase-isomerase"/>
    <property type="match status" value="1"/>
</dbReference>
<dbReference type="InterPro" id="IPR029069">
    <property type="entry name" value="HotDog_dom_sf"/>
</dbReference>
<dbReference type="Pfam" id="PF22818">
    <property type="entry name" value="ApeI-like"/>
    <property type="match status" value="1"/>
</dbReference>
<dbReference type="EMBL" id="AAAFYZ010000056">
    <property type="protein sequence ID" value="EAB8478289.1"/>
    <property type="molecule type" value="Genomic_DNA"/>
</dbReference>
<sequence>MAISHRIEPNFLGICQGIALTGSAAACGQINISHWDLAHNYLKPGLLLEALHQFAVRFATAVSKNTDPTWRYLPVMVEQFDSAANFDSDLLRVEGHIELINDAYRIHCKATPRDNHRAVIAQAIIMVSKVYLPESASDNASPSFLGDLYNVSPLSGETYPFSFNAHHPLFQEHFPSRAVCPGSLLIDMVLALTSRETAENIASVTLEKVKFIEAVYPGNAYLLAIKRDVECDSSGVFYIHSETKKRCTCGKFSIKYRKDDAICSIL</sequence>
<comment type="caution">
    <text evidence="2">The sequence shown here is derived from an EMBL/GenBank/DDBJ whole genome shotgun (WGS) entry which is preliminary data.</text>
</comment>
<gene>
    <name evidence="2" type="ORF">AU894_19100</name>
</gene>
<dbReference type="InterPro" id="IPR054545">
    <property type="entry name" value="ApeI-like"/>
</dbReference>
<accession>A0A3Y9C2I1</accession>
<dbReference type="Gene3D" id="3.10.129.10">
    <property type="entry name" value="Hotdog Thioesterase"/>
    <property type="match status" value="1"/>
</dbReference>
<dbReference type="Proteomes" id="UP000839644">
    <property type="component" value="Unassembled WGS sequence"/>
</dbReference>
<name>A0A3Y9C2I1_SALEB</name>
<protein>
    <submittedName>
        <fullName evidence="2">Beta-hydroxyacyl-ACP dehydratase</fullName>
    </submittedName>
</protein>
<evidence type="ECO:0000313" key="2">
    <source>
        <dbReference type="EMBL" id="EAB8478289.1"/>
    </source>
</evidence>
<dbReference type="PROSITE" id="PS51257">
    <property type="entry name" value="PROKAR_LIPOPROTEIN"/>
    <property type="match status" value="1"/>
</dbReference>